<reference evidence="7" key="1">
    <citation type="submission" date="2022-11" db="EMBL/GenBank/DDBJ databases">
        <title>Centuries of genome instability and evolution in soft-shell clam transmissible cancer (bioRxiv).</title>
        <authorList>
            <person name="Hart S.F.M."/>
            <person name="Yonemitsu M.A."/>
            <person name="Giersch R.M."/>
            <person name="Beal B.F."/>
            <person name="Arriagada G."/>
            <person name="Davis B.W."/>
            <person name="Ostrander E.A."/>
            <person name="Goff S.P."/>
            <person name="Metzger M.J."/>
        </authorList>
    </citation>
    <scope>NUCLEOTIDE SEQUENCE</scope>
    <source>
        <strain evidence="7">MELC-2E11</strain>
        <tissue evidence="7">Siphon/mantle</tissue>
    </source>
</reference>
<keyword evidence="5" id="KW-0408">Iron</keyword>
<dbReference type="EMBL" id="CP111016">
    <property type="protein sequence ID" value="WAR06095.1"/>
    <property type="molecule type" value="Genomic_DNA"/>
</dbReference>
<dbReference type="Proteomes" id="UP001164746">
    <property type="component" value="Chromosome 5"/>
</dbReference>
<evidence type="ECO:0000256" key="5">
    <source>
        <dbReference type="ARBA" id="ARBA00023004"/>
    </source>
</evidence>
<dbReference type="InterPro" id="IPR036396">
    <property type="entry name" value="Cyt_P450_sf"/>
</dbReference>
<keyword evidence="4" id="KW-0560">Oxidoreductase</keyword>
<dbReference type="PANTHER" id="PTHR24289">
    <property type="entry name" value="STEROID 17-ALPHA-HYDROXYLASE/17,20 LYASE"/>
    <property type="match status" value="1"/>
</dbReference>
<dbReference type="InterPro" id="IPR001128">
    <property type="entry name" value="Cyt_P450"/>
</dbReference>
<evidence type="ECO:0000313" key="7">
    <source>
        <dbReference type="EMBL" id="WAR06095.1"/>
    </source>
</evidence>
<accession>A0ABY7E7V0</accession>
<evidence type="ECO:0000256" key="3">
    <source>
        <dbReference type="ARBA" id="ARBA00022723"/>
    </source>
</evidence>
<keyword evidence="2" id="KW-0349">Heme</keyword>
<comment type="similarity">
    <text evidence="1">Belongs to the cytochrome P450 family.</text>
</comment>
<sequence length="490" mass="55035">MNGHAYITTDAEATVCKANGHGTNHVISKPTDHVTMAAPPGPGGPPIIGQAFNLDTDHLHLQFMEWQKRFGDLFMFKVLGKNFLVISHPDILRRMFVTCEHAKRFNDRPASFMGKYVIDKTKDIVFRKCDDEQQILKNACLEYLEARLLEETWFYTAVCQEARDLVRDLTHLEGKNVDVIAVLDRLTVKIMGLLLTGERISEAGPEFDSLQGFMHAGSELGTVKNQTLLTKLPCLRKLPGNLKDLYDKIELQKTRLRECFLANCKSDRGLIAMLRRLQADQRQESEGEAWLEDDFILGIIMDLTAAVLVHHPEIQDRIRAESASLNADVTINGVTNMPYSSACMLELKRFHTPLPISARHSNPSGAATFEKYNIPKKTEIFSNLFGIHHDERFWTDPWTYNPERFLTATGQLVPSDHPAMTNLVATGVGPRRCVGSKFSENVLHLVAATVVSHFRLTAGQDAPLPECDPRKFVPGVVTKAPDFQCVFEPV</sequence>
<keyword evidence="3" id="KW-0479">Metal-binding</keyword>
<dbReference type="Gene3D" id="1.10.630.10">
    <property type="entry name" value="Cytochrome P450"/>
    <property type="match status" value="1"/>
</dbReference>
<proteinExistence type="inferred from homology"/>
<evidence type="ECO:0000256" key="2">
    <source>
        <dbReference type="ARBA" id="ARBA00022617"/>
    </source>
</evidence>
<evidence type="ECO:0000256" key="1">
    <source>
        <dbReference type="ARBA" id="ARBA00010617"/>
    </source>
</evidence>
<dbReference type="PRINTS" id="PR00463">
    <property type="entry name" value="EP450I"/>
</dbReference>
<dbReference type="Pfam" id="PF00067">
    <property type="entry name" value="p450"/>
    <property type="match status" value="1"/>
</dbReference>
<dbReference type="PANTHER" id="PTHR24289:SF1">
    <property type="entry name" value="STEROID 17-ALPHA-HYDROXYLASE_17,20 LYASE"/>
    <property type="match status" value="1"/>
</dbReference>
<name>A0ABY7E7V0_MYAAR</name>
<gene>
    <name evidence="7" type="ORF">MAR_021464</name>
</gene>
<dbReference type="SUPFAM" id="SSF48264">
    <property type="entry name" value="Cytochrome P450"/>
    <property type="match status" value="1"/>
</dbReference>
<keyword evidence="6" id="KW-0503">Monooxygenase</keyword>
<organism evidence="7 8">
    <name type="scientific">Mya arenaria</name>
    <name type="common">Soft-shell clam</name>
    <dbReference type="NCBI Taxonomy" id="6604"/>
    <lineage>
        <taxon>Eukaryota</taxon>
        <taxon>Metazoa</taxon>
        <taxon>Spiralia</taxon>
        <taxon>Lophotrochozoa</taxon>
        <taxon>Mollusca</taxon>
        <taxon>Bivalvia</taxon>
        <taxon>Autobranchia</taxon>
        <taxon>Heteroconchia</taxon>
        <taxon>Euheterodonta</taxon>
        <taxon>Imparidentia</taxon>
        <taxon>Neoheterodontei</taxon>
        <taxon>Myida</taxon>
        <taxon>Myoidea</taxon>
        <taxon>Myidae</taxon>
        <taxon>Mya</taxon>
    </lineage>
</organism>
<evidence type="ECO:0000256" key="4">
    <source>
        <dbReference type="ARBA" id="ARBA00023002"/>
    </source>
</evidence>
<dbReference type="InterPro" id="IPR002401">
    <property type="entry name" value="Cyt_P450_E_grp-I"/>
</dbReference>
<protein>
    <submittedName>
        <fullName evidence="7">ARMP4-like protein</fullName>
    </submittedName>
</protein>
<evidence type="ECO:0000256" key="6">
    <source>
        <dbReference type="ARBA" id="ARBA00023033"/>
    </source>
</evidence>
<keyword evidence="8" id="KW-1185">Reference proteome</keyword>
<evidence type="ECO:0000313" key="8">
    <source>
        <dbReference type="Proteomes" id="UP001164746"/>
    </source>
</evidence>